<dbReference type="Proteomes" id="UP000468638">
    <property type="component" value="Unassembled WGS sequence"/>
</dbReference>
<accession>A0A6I4ZYQ9</accession>
<dbReference type="EMBL" id="WMEQ01000007">
    <property type="protein sequence ID" value="MYL34066.1"/>
    <property type="molecule type" value="Genomic_DNA"/>
</dbReference>
<evidence type="ECO:0000313" key="3">
    <source>
        <dbReference type="Proteomes" id="UP000468638"/>
    </source>
</evidence>
<protein>
    <submittedName>
        <fullName evidence="2">Uncharacterized protein</fullName>
    </submittedName>
</protein>
<keyword evidence="1" id="KW-1133">Transmembrane helix</keyword>
<reference evidence="2 3" key="1">
    <citation type="submission" date="2019-11" db="EMBL/GenBank/DDBJ databases">
        <title>Genome sequences of 17 halophilic strains isolated from different environments.</title>
        <authorList>
            <person name="Furrow R.E."/>
        </authorList>
    </citation>
    <scope>NUCLEOTIDE SEQUENCE [LARGE SCALE GENOMIC DNA]</scope>
    <source>
        <strain evidence="2 3">22514_16_FS</strain>
    </source>
</reference>
<gene>
    <name evidence="2" type="ORF">GLW05_10705</name>
</gene>
<keyword evidence="1" id="KW-0472">Membrane</keyword>
<name>A0A6I4ZYQ9_9BACI</name>
<sequence>MVTIISKMTEFLVLATVCVLFAGYAVFLYPLEKLQTLTSPEVKQKQLEHAPN</sequence>
<feature type="transmembrane region" description="Helical" evidence="1">
    <location>
        <begin position="12"/>
        <end position="31"/>
    </location>
</feature>
<organism evidence="2 3">
    <name type="scientific">Pontibacillus yanchengensis</name>
    <dbReference type="NCBI Taxonomy" id="462910"/>
    <lineage>
        <taxon>Bacteria</taxon>
        <taxon>Bacillati</taxon>
        <taxon>Bacillota</taxon>
        <taxon>Bacilli</taxon>
        <taxon>Bacillales</taxon>
        <taxon>Bacillaceae</taxon>
        <taxon>Pontibacillus</taxon>
    </lineage>
</organism>
<keyword evidence="1" id="KW-0812">Transmembrane</keyword>
<evidence type="ECO:0000256" key="1">
    <source>
        <dbReference type="SAM" id="Phobius"/>
    </source>
</evidence>
<dbReference type="RefSeq" id="WP_202406312.1">
    <property type="nucleotide sequence ID" value="NZ_WMEQ01000007.1"/>
</dbReference>
<proteinExistence type="predicted"/>
<evidence type="ECO:0000313" key="2">
    <source>
        <dbReference type="EMBL" id="MYL34066.1"/>
    </source>
</evidence>
<dbReference type="AlphaFoldDB" id="A0A6I4ZYQ9"/>
<comment type="caution">
    <text evidence="2">The sequence shown here is derived from an EMBL/GenBank/DDBJ whole genome shotgun (WGS) entry which is preliminary data.</text>
</comment>